<dbReference type="AlphaFoldDB" id="E5XT72"/>
<protein>
    <submittedName>
        <fullName evidence="1">Uncharacterized protein</fullName>
    </submittedName>
</protein>
<keyword evidence="2" id="KW-1185">Reference proteome</keyword>
<dbReference type="HOGENOM" id="CLU_715369_0_0_11"/>
<evidence type="ECO:0000313" key="1">
    <source>
        <dbReference type="EMBL" id="EFV12483.1"/>
    </source>
</evidence>
<dbReference type="SUPFAM" id="SSF82171">
    <property type="entry name" value="DPP6 N-terminal domain-like"/>
    <property type="match status" value="1"/>
</dbReference>
<reference evidence="1 2" key="1">
    <citation type="journal article" date="2011" name="Stand. Genomic Sci.">
        <title>High quality draft genome sequence of Segniliparus rugosus CDC 945(T)= (ATCC BAA-974(T)).</title>
        <authorList>
            <person name="Earl A.M."/>
            <person name="Desjardins C.A."/>
            <person name="Fitzgerald M.G."/>
            <person name="Arachchi H.M."/>
            <person name="Zeng Q."/>
            <person name="Mehta T."/>
            <person name="Griggs A."/>
            <person name="Birren B.W."/>
            <person name="Toney N.C."/>
            <person name="Carr J."/>
            <person name="Posey J."/>
            <person name="Butler W.R."/>
        </authorList>
    </citation>
    <scope>NUCLEOTIDE SEQUENCE [LARGE SCALE GENOMIC DNA]</scope>
    <source>
        <strain evidence="2">ATCC BAA-974 / DSM 45345 / CCUG 50838 / CIP 108380 / JCM 13579 / CDC 945</strain>
    </source>
</reference>
<organism evidence="1 2">
    <name type="scientific">Segniliparus rugosus (strain ATCC BAA-974 / DSM 45345 / CCUG 50838 / CIP 108380 / JCM 13579 / CDC 945)</name>
    <dbReference type="NCBI Taxonomy" id="679197"/>
    <lineage>
        <taxon>Bacteria</taxon>
        <taxon>Bacillati</taxon>
        <taxon>Actinomycetota</taxon>
        <taxon>Actinomycetes</taxon>
        <taxon>Mycobacteriales</taxon>
        <taxon>Segniliparaceae</taxon>
        <taxon>Segniliparus</taxon>
    </lineage>
</organism>
<accession>E5XT72</accession>
<dbReference type="eggNOG" id="ENOG5030N4T">
    <property type="taxonomic scope" value="Bacteria"/>
</dbReference>
<evidence type="ECO:0000313" key="2">
    <source>
        <dbReference type="Proteomes" id="UP000004816"/>
    </source>
</evidence>
<name>E5XT72_SEGRC</name>
<proteinExistence type="predicted"/>
<gene>
    <name evidence="1" type="ORF">HMPREF9336_02694</name>
</gene>
<dbReference type="Proteomes" id="UP000004816">
    <property type="component" value="Unassembled WGS sequence"/>
</dbReference>
<comment type="caution">
    <text evidence="1">The sequence shown here is derived from an EMBL/GenBank/DDBJ whole genome shotgun (WGS) entry which is preliminary data.</text>
</comment>
<dbReference type="OrthoDB" id="4697916at2"/>
<dbReference type="RefSeq" id="WP_007471215.1">
    <property type="nucleotide sequence ID" value="NZ_KI391953.1"/>
</dbReference>
<sequence length="421" mass="45105">MTKPAIARLASAIVAVAVFCGVVALGLRGQGQRAPMDSDAPPIAYTTADKDSLVLLRGTAETARWPDPKTAHKQWRLDAPQFTEDGRFLYTMARTFRPGPSGTAKAQLVVIDARSNAVRVLPAPADKQLAYGDEVRALEGSSVVWLGTDSSQRSAAETVSAPRRLIAMDLGDKDPGPRLLRSVALPEPNAEEQAENEHCPTCVRGGYLVGAGGGKVVLGRMNTYPGARGFADHLYLVAPDGSTRDLGHIPKAENDRPGLFSPDGKNFAYPDSAWGGASCGVGTRIVQFDLSSSWPGGRVLRTPFPQAEPYDEIRQLWWTVDSKLRISGNALVCDIFRPEGQRAARTPSVWELRGDQWTQIDPDGFLLDVTLPNGDSVVVTEATAAPGYNRIDSLSIRHGGQLIRIADDVGDVAVASGCRAP</sequence>
<dbReference type="EMBL" id="ACZI02000002">
    <property type="protein sequence ID" value="EFV12483.1"/>
    <property type="molecule type" value="Genomic_DNA"/>
</dbReference>